<dbReference type="InterPro" id="IPR002877">
    <property type="entry name" value="RNA_MeTrfase_FtsJ_dom"/>
</dbReference>
<accession>A0AA39JHT7</accession>
<dbReference type="Pfam" id="PF01728">
    <property type="entry name" value="FtsJ"/>
    <property type="match status" value="1"/>
</dbReference>
<gene>
    <name evidence="3" type="ORF">EV420DRAFT_1579276</name>
</gene>
<organism evidence="3 4">
    <name type="scientific">Armillaria tabescens</name>
    <name type="common">Ringless honey mushroom</name>
    <name type="synonym">Agaricus tabescens</name>
    <dbReference type="NCBI Taxonomy" id="1929756"/>
    <lineage>
        <taxon>Eukaryota</taxon>
        <taxon>Fungi</taxon>
        <taxon>Dikarya</taxon>
        <taxon>Basidiomycota</taxon>
        <taxon>Agaricomycotina</taxon>
        <taxon>Agaricomycetes</taxon>
        <taxon>Agaricomycetidae</taxon>
        <taxon>Agaricales</taxon>
        <taxon>Marasmiineae</taxon>
        <taxon>Physalacriaceae</taxon>
        <taxon>Desarmillaria</taxon>
    </lineage>
</organism>
<dbReference type="GO" id="GO:0008168">
    <property type="term" value="F:methyltransferase activity"/>
    <property type="evidence" value="ECO:0007669"/>
    <property type="project" value="InterPro"/>
</dbReference>
<dbReference type="RefSeq" id="XP_060324199.1">
    <property type="nucleotide sequence ID" value="XM_060474585.1"/>
</dbReference>
<protein>
    <recommendedName>
        <fullName evidence="2">Ribosomal RNA methyltransferase FtsJ domain-containing protein</fullName>
    </recommendedName>
</protein>
<comment type="caution">
    <text evidence="3">The sequence shown here is derived from an EMBL/GenBank/DDBJ whole genome shotgun (WGS) entry which is preliminary data.</text>
</comment>
<dbReference type="InterPro" id="IPR029063">
    <property type="entry name" value="SAM-dependent_MTases_sf"/>
</dbReference>
<keyword evidence="4" id="KW-1185">Reference proteome</keyword>
<dbReference type="GO" id="GO:0032259">
    <property type="term" value="P:methylation"/>
    <property type="evidence" value="ECO:0007669"/>
    <property type="project" value="InterPro"/>
</dbReference>
<feature type="compositionally biased region" description="Polar residues" evidence="1">
    <location>
        <begin position="1"/>
        <end position="18"/>
    </location>
</feature>
<feature type="domain" description="Ribosomal RNA methyltransferase FtsJ" evidence="2">
    <location>
        <begin position="114"/>
        <end position="278"/>
    </location>
</feature>
<evidence type="ECO:0000313" key="3">
    <source>
        <dbReference type="EMBL" id="KAK0442046.1"/>
    </source>
</evidence>
<dbReference type="Proteomes" id="UP001175211">
    <property type="component" value="Unassembled WGS sequence"/>
</dbReference>
<feature type="region of interest" description="Disordered" evidence="1">
    <location>
        <begin position="1"/>
        <end position="34"/>
    </location>
</feature>
<dbReference type="AlphaFoldDB" id="A0AA39JHT7"/>
<dbReference type="GeneID" id="85358133"/>
<name>A0AA39JHT7_ARMTA</name>
<evidence type="ECO:0000259" key="2">
    <source>
        <dbReference type="Pfam" id="PF01728"/>
    </source>
</evidence>
<dbReference type="SUPFAM" id="SSF53335">
    <property type="entry name" value="S-adenosyl-L-methionine-dependent methyltransferases"/>
    <property type="match status" value="1"/>
</dbReference>
<dbReference type="Gene3D" id="3.40.50.12760">
    <property type="match status" value="1"/>
</dbReference>
<reference evidence="3" key="1">
    <citation type="submission" date="2023-06" db="EMBL/GenBank/DDBJ databases">
        <authorList>
            <consortium name="Lawrence Berkeley National Laboratory"/>
            <person name="Ahrendt S."/>
            <person name="Sahu N."/>
            <person name="Indic B."/>
            <person name="Wong-Bajracharya J."/>
            <person name="Merenyi Z."/>
            <person name="Ke H.-M."/>
            <person name="Monk M."/>
            <person name="Kocsube S."/>
            <person name="Drula E."/>
            <person name="Lipzen A."/>
            <person name="Balint B."/>
            <person name="Henrissat B."/>
            <person name="Andreopoulos B."/>
            <person name="Martin F.M."/>
            <person name="Harder C.B."/>
            <person name="Rigling D."/>
            <person name="Ford K.L."/>
            <person name="Foster G.D."/>
            <person name="Pangilinan J."/>
            <person name="Papanicolaou A."/>
            <person name="Barry K."/>
            <person name="LaButti K."/>
            <person name="Viragh M."/>
            <person name="Koriabine M."/>
            <person name="Yan M."/>
            <person name="Riley R."/>
            <person name="Champramary S."/>
            <person name="Plett K.L."/>
            <person name="Tsai I.J."/>
            <person name="Slot J."/>
            <person name="Sipos G."/>
            <person name="Plett J."/>
            <person name="Nagy L.G."/>
            <person name="Grigoriev I.V."/>
        </authorList>
    </citation>
    <scope>NUCLEOTIDE SEQUENCE</scope>
    <source>
        <strain evidence="3">CCBAS 213</strain>
    </source>
</reference>
<dbReference type="EMBL" id="JAUEPS010000066">
    <property type="protein sequence ID" value="KAK0442046.1"/>
    <property type="molecule type" value="Genomic_DNA"/>
</dbReference>
<evidence type="ECO:0000313" key="4">
    <source>
        <dbReference type="Proteomes" id="UP001175211"/>
    </source>
</evidence>
<evidence type="ECO:0000256" key="1">
    <source>
        <dbReference type="SAM" id="MobiDB-lite"/>
    </source>
</evidence>
<proteinExistence type="predicted"/>
<sequence length="368" mass="41770">MSTITSTPNHPTMSTCSAILQKDSPTEQQGNEAGEEYMHPITVAIEQSGFTELRYLNSLRTLGQESAVMERHYERQQHTADGADHTMTRSWFLRMKQIMQEIDRFCPVCGIMSGDFRFLDLGCCPGGFSSYILDKNTQASGFGISLSPQEGGHPFLMDESLLNRYSIVFANIARFELGPSSDPELLPTPARTFDLVVMDASHLRNQPQRAAHKVYISELILGLRAVKMGGSIVLKLHRPESDYSARLLYLLDKVSWRIKTFKPMSIHKDRGSFYVIVRGVGLDVHHRPSFERQALLSRAVESFQMLWVDLGEEGRERDLVPEDLNFIITVDDLVKEYTDRLGWLGRKVWEIQARALVALFRREGIAVD</sequence>